<dbReference type="EMBL" id="FMPI01000002">
    <property type="protein sequence ID" value="SCS37084.1"/>
    <property type="molecule type" value="Genomic_DNA"/>
</dbReference>
<evidence type="ECO:0000313" key="4">
    <source>
        <dbReference type="Proteomes" id="UP000095768"/>
    </source>
</evidence>
<dbReference type="RefSeq" id="WP_069994495.1">
    <property type="nucleotide sequence ID" value="NZ_FMPG01000002.1"/>
</dbReference>
<gene>
    <name evidence="2" type="ORF">SAMEA2297795_00675</name>
    <name evidence="1" type="ORF">SAMEA2297796_00351</name>
</gene>
<reference evidence="2 4" key="1">
    <citation type="submission" date="2016-09" db="EMBL/GenBank/DDBJ databases">
        <authorList>
            <consortium name="Pathogen Informatics"/>
        </authorList>
    </citation>
    <scope>NUCLEOTIDE SEQUENCE [LARGE SCALE GENOMIC DNA]</scope>
    <source>
        <strain evidence="2 4">82B</strain>
    </source>
</reference>
<dbReference type="InterPro" id="IPR029058">
    <property type="entry name" value="AB_hydrolase_fold"/>
</dbReference>
<dbReference type="AlphaFoldDB" id="A0A1D4HIX3"/>
<protein>
    <submittedName>
        <fullName evidence="2">Phospholipase</fullName>
    </submittedName>
</protein>
<dbReference type="NCBIfam" id="NF047577">
    <property type="entry name" value="quino_deg_MhqD"/>
    <property type="match status" value="1"/>
</dbReference>
<proteinExistence type="predicted"/>
<name>A0A1D4HIX3_9STAP</name>
<dbReference type="OrthoDB" id="9796570at2"/>
<evidence type="ECO:0000313" key="1">
    <source>
        <dbReference type="EMBL" id="SCS37084.1"/>
    </source>
</evidence>
<dbReference type="Proteomes" id="UP000095412">
    <property type="component" value="Unassembled WGS sequence"/>
</dbReference>
<sequence>MEYIFRAGDTNAPTLILLHGTGGDEHDLLPLSELLNPKYNVLSIRGEVSENGMNRFFKRHGEGQYDLEDLKLRTDRLILFLKEAAERYGFDLTQAIPVGFSNGSNIAISMILHQDISFKAALLYAPLYPVDIANDKDLSDMKVLLSMGEHDPIVTKEDSMHVIDIFEKRGAEVTQVWVNSHELTQAGVEAGRELLKVMD</sequence>
<dbReference type="EMBL" id="FMPG01000002">
    <property type="protein sequence ID" value="SCS55140.1"/>
    <property type="molecule type" value="Genomic_DNA"/>
</dbReference>
<accession>A0A1D4HIX3</accession>
<reference evidence="1 3" key="2">
    <citation type="submission" date="2016-09" db="EMBL/GenBank/DDBJ databases">
        <authorList>
            <consortium name="Pathogen Informatics"/>
            <person name="Sun Q."/>
            <person name="Inoue M."/>
        </authorList>
    </citation>
    <scope>NUCLEOTIDE SEQUENCE [LARGE SCALE GENOMIC DNA]</scope>
    <source>
        <strain evidence="1 3">82C</strain>
    </source>
</reference>
<dbReference type="Gene3D" id="3.40.50.1820">
    <property type="entry name" value="alpha/beta hydrolase"/>
    <property type="match status" value="1"/>
</dbReference>
<dbReference type="Proteomes" id="UP000095768">
    <property type="component" value="Unassembled WGS sequence"/>
</dbReference>
<evidence type="ECO:0000313" key="2">
    <source>
        <dbReference type="EMBL" id="SCS55140.1"/>
    </source>
</evidence>
<organism evidence="2 4">
    <name type="scientific">Staphylococcus caeli</name>
    <dbReference type="NCBI Taxonomy" id="2201815"/>
    <lineage>
        <taxon>Bacteria</taxon>
        <taxon>Bacillati</taxon>
        <taxon>Bacillota</taxon>
        <taxon>Bacilli</taxon>
        <taxon>Bacillales</taxon>
        <taxon>Staphylococcaceae</taxon>
        <taxon>Staphylococcus</taxon>
    </lineage>
</organism>
<evidence type="ECO:0000313" key="3">
    <source>
        <dbReference type="Proteomes" id="UP000095412"/>
    </source>
</evidence>
<keyword evidence="3" id="KW-1185">Reference proteome</keyword>
<dbReference type="SUPFAM" id="SSF53474">
    <property type="entry name" value="alpha/beta-Hydrolases"/>
    <property type="match status" value="1"/>
</dbReference>